<proteinExistence type="predicted"/>
<organism evidence="1">
    <name type="scientific">viral metagenome</name>
    <dbReference type="NCBI Taxonomy" id="1070528"/>
    <lineage>
        <taxon>unclassified sequences</taxon>
        <taxon>metagenomes</taxon>
        <taxon>organismal metagenomes</taxon>
    </lineage>
</organism>
<accession>A0A6C0JDP6</accession>
<protein>
    <submittedName>
        <fullName evidence="1">Uncharacterized protein</fullName>
    </submittedName>
</protein>
<name>A0A6C0JDP6_9ZZZZ</name>
<sequence>MNTVNVDSLSEKNVAIAQLGVHKTEELGVTDSLTVGDKQKNQNQKSYITGVNYDLINNLRKHFTYKSTTNKANNRI</sequence>
<reference evidence="1" key="1">
    <citation type="journal article" date="2020" name="Nature">
        <title>Giant virus diversity and host interactions through global metagenomics.</title>
        <authorList>
            <person name="Schulz F."/>
            <person name="Roux S."/>
            <person name="Paez-Espino D."/>
            <person name="Jungbluth S."/>
            <person name="Walsh D.A."/>
            <person name="Denef V.J."/>
            <person name="McMahon K.D."/>
            <person name="Konstantinidis K.T."/>
            <person name="Eloe-Fadrosh E.A."/>
            <person name="Kyrpides N.C."/>
            <person name="Woyke T."/>
        </authorList>
    </citation>
    <scope>NUCLEOTIDE SEQUENCE</scope>
    <source>
        <strain evidence="1">GVMAG-M-3300025880-76</strain>
    </source>
</reference>
<evidence type="ECO:0000313" key="1">
    <source>
        <dbReference type="EMBL" id="QHU02647.1"/>
    </source>
</evidence>
<dbReference type="AlphaFoldDB" id="A0A6C0JDP6"/>
<dbReference type="EMBL" id="MN740361">
    <property type="protein sequence ID" value="QHU02647.1"/>
    <property type="molecule type" value="Genomic_DNA"/>
</dbReference>